<protein>
    <submittedName>
        <fullName evidence="1">Uncharacterized protein</fullName>
    </submittedName>
</protein>
<sequence>MAEVPATGRAGDFASWNGVARVRADTQTWPTVPADETPTVPLQGTAGDEVVPATRRRRYAGIAAVDFGTASCTVTLHDPRERRYPPLSGLQKGVLAVRTVELIGGGWTTGATRVEWDAIVAEVSQRLLPADRQKDTDEPALAGLLRALPPDLPHLLDDVVLELERARSGCSPALRRALAVRLDACYDDTVTQPALDNLRLFPVVLDHATGEDELPSVMWVTRPGEPASVELGHETTAGEDVTPQRGLKQKVGRDVRIDVDGHEMSADALVRGALRFLLQRTDDHIARDGSETLMSGEVVNVVATYPTMAPPQVRQTMRRMLHDLGVPKVSILFDEAIAAAMFFLVREFGGLYDPSVSAFKARSHRVDDDGPPTWRQHMLIVDIGGGTTDIALLELRLVDRTPSNVDDAQRPHYGRAYKLVPQVLGSTGDTLRGGDYLTLLVFHWLKAVLADHLLTTRHADYAGVVENFPENLLDADGTRYRDGALVMEALVDDPGRQATARAAADRIVPTRWDRAGAHETAERRQTFHQLWAMAETAKIDLGRRRPAGAEPAVHVPKENLLRQLLTRVAPKAVPERAAGDWAAGAATLRQDVFDRLVTPSLTEVLRLAADLVRSHLPAEARLDRVALTGRSSRLGLVRDLLVRTLAGDDVRGGKRLRAVPWDPNGLWVEERYAKHATSIGAVWAENICQTVHQDIVDVSRLESGSTMLSIDVRNLFHHLHGSFRTGGTVEDRAAATPLFTSGTPLTRYAPDGPPALRNPEWLPFVENFSVSRERGDGSTMMWAQFLLATYLKDNADPGPDPASAFWRDRVRARVETDAELNMALLLCHATDTDTDTADSTDNADGTGTTAAGTGREIAWYRVGSSTPEDHDAMFLAGEPGTRPSGQVVVNPGVPGSMERAPAHVVFDLDGSGGVYTARFVADDADDAARLGAVSGRPLPVDLPSDGRWSFYLRRTGPDGEPVDRFIGAVDGPDDEPSGVPLPHWVTLDDAGELRVYAGRPPYRSAVTARQLADRPGAVLRVAMTPDNGDRRDHYDPFCGKH</sequence>
<keyword evidence="2" id="KW-1185">Reference proteome</keyword>
<dbReference type="RefSeq" id="WP_203930416.1">
    <property type="nucleotide sequence ID" value="NZ_BOPH01000081.1"/>
</dbReference>
<reference evidence="1" key="1">
    <citation type="submission" date="2021-01" db="EMBL/GenBank/DDBJ databases">
        <title>Whole genome shotgun sequence of Virgisporangium ochraceum NBRC 16418.</title>
        <authorList>
            <person name="Komaki H."/>
            <person name="Tamura T."/>
        </authorList>
    </citation>
    <scope>NUCLEOTIDE SEQUENCE</scope>
    <source>
        <strain evidence="1">NBRC 16418</strain>
    </source>
</reference>
<dbReference type="InterPro" id="IPR043129">
    <property type="entry name" value="ATPase_NBD"/>
</dbReference>
<accession>A0A8J3ZU49</accession>
<dbReference type="PANTHER" id="PTHR42749">
    <property type="entry name" value="CELL SHAPE-DETERMINING PROTEIN MREB"/>
    <property type="match status" value="1"/>
</dbReference>
<dbReference type="InterPro" id="IPR009216">
    <property type="entry name" value="Virulence_factor_SrfB"/>
</dbReference>
<dbReference type="Gene3D" id="3.30.420.40">
    <property type="match status" value="2"/>
</dbReference>
<evidence type="ECO:0000313" key="2">
    <source>
        <dbReference type="Proteomes" id="UP000635606"/>
    </source>
</evidence>
<comment type="caution">
    <text evidence="1">The sequence shown here is derived from an EMBL/GenBank/DDBJ whole genome shotgun (WGS) entry which is preliminary data.</text>
</comment>
<proteinExistence type="predicted"/>
<organism evidence="1 2">
    <name type="scientific">Virgisporangium ochraceum</name>
    <dbReference type="NCBI Taxonomy" id="65505"/>
    <lineage>
        <taxon>Bacteria</taxon>
        <taxon>Bacillati</taxon>
        <taxon>Actinomycetota</taxon>
        <taxon>Actinomycetes</taxon>
        <taxon>Micromonosporales</taxon>
        <taxon>Micromonosporaceae</taxon>
        <taxon>Virgisporangium</taxon>
    </lineage>
</organism>
<dbReference type="SUPFAM" id="SSF53067">
    <property type="entry name" value="Actin-like ATPase domain"/>
    <property type="match status" value="1"/>
</dbReference>
<gene>
    <name evidence="1" type="ORF">Voc01_054360</name>
</gene>
<dbReference type="PANTHER" id="PTHR42749:SF1">
    <property type="entry name" value="CELL SHAPE-DETERMINING PROTEIN MREB"/>
    <property type="match status" value="1"/>
</dbReference>
<dbReference type="Pfam" id="PF07520">
    <property type="entry name" value="SrfB"/>
    <property type="match status" value="1"/>
</dbReference>
<evidence type="ECO:0000313" key="1">
    <source>
        <dbReference type="EMBL" id="GIJ70519.1"/>
    </source>
</evidence>
<dbReference type="EMBL" id="BOPH01000081">
    <property type="protein sequence ID" value="GIJ70519.1"/>
    <property type="molecule type" value="Genomic_DNA"/>
</dbReference>
<dbReference type="Proteomes" id="UP000635606">
    <property type="component" value="Unassembled WGS sequence"/>
</dbReference>
<dbReference type="AlphaFoldDB" id="A0A8J3ZU49"/>
<dbReference type="Gene3D" id="3.90.640.10">
    <property type="entry name" value="Actin, Chain A, domain 4"/>
    <property type="match status" value="1"/>
</dbReference>
<name>A0A8J3ZU49_9ACTN</name>